<dbReference type="SMART" id="SM00421">
    <property type="entry name" value="HTH_LUXR"/>
    <property type="match status" value="1"/>
</dbReference>
<dbReference type="GO" id="GO:0003677">
    <property type="term" value="F:DNA binding"/>
    <property type="evidence" value="ECO:0007669"/>
    <property type="project" value="UniProtKB-KW"/>
</dbReference>
<dbReference type="InterPro" id="IPR036388">
    <property type="entry name" value="WH-like_DNA-bd_sf"/>
</dbReference>
<reference evidence="3" key="1">
    <citation type="submission" date="2018-06" db="EMBL/GenBank/DDBJ databases">
        <authorList>
            <person name="Ashton P.M."/>
            <person name="Dallman T."/>
            <person name="Nair S."/>
            <person name="De Pinna E."/>
            <person name="Peters T."/>
            <person name="Grant K."/>
        </authorList>
    </citation>
    <scope>NUCLEOTIDE SEQUENCE [LARGE SCALE GENOMIC DNA]</scope>
    <source>
        <strain evidence="3">275803</strain>
    </source>
</reference>
<keyword evidence="1" id="KW-0238">DNA-binding</keyword>
<gene>
    <name evidence="3" type="ORF">DN310_25385</name>
</gene>
<accession>A0A5Y3N4B2</accession>
<evidence type="ECO:0000313" key="3">
    <source>
        <dbReference type="EMBL" id="ECI4012535.1"/>
    </source>
</evidence>
<dbReference type="AlphaFoldDB" id="A0A5Y3N4B2"/>
<feature type="domain" description="HTH luxR-type" evidence="2">
    <location>
        <begin position="151"/>
        <end position="208"/>
    </location>
</feature>
<sequence>MARNSCCSGYINITQDDMEVTIMHQLFFFSPCHYMQAGLKVVMEGAPVRVITVVRPGDILSAPPSRGNRLVLVSVPAREPKVAARASLFLWQLMSLQAAGHLPEVFCLLLSDIPDRKFPCLKENLSAVSLRDRLLEAVTRPGKHRLNPQRSCELSALQEKILTASLAGASVDEMARMLNISRRGVFAGRSALMHKLGVKNRLGLMGLTGRDVM</sequence>
<comment type="caution">
    <text evidence="3">The sequence shown here is derived from an EMBL/GenBank/DDBJ whole genome shotgun (WGS) entry which is preliminary data.</text>
</comment>
<dbReference type="Pfam" id="PF00196">
    <property type="entry name" value="GerE"/>
    <property type="match status" value="1"/>
</dbReference>
<dbReference type="EMBL" id="AAIVAV010000053">
    <property type="protein sequence ID" value="ECI4012535.1"/>
    <property type="molecule type" value="Genomic_DNA"/>
</dbReference>
<dbReference type="Proteomes" id="UP000839598">
    <property type="component" value="Unassembled WGS sequence"/>
</dbReference>
<proteinExistence type="predicted"/>
<dbReference type="Gene3D" id="1.10.10.10">
    <property type="entry name" value="Winged helix-like DNA-binding domain superfamily/Winged helix DNA-binding domain"/>
    <property type="match status" value="1"/>
</dbReference>
<dbReference type="GO" id="GO:0006355">
    <property type="term" value="P:regulation of DNA-templated transcription"/>
    <property type="evidence" value="ECO:0007669"/>
    <property type="project" value="InterPro"/>
</dbReference>
<evidence type="ECO:0000256" key="1">
    <source>
        <dbReference type="ARBA" id="ARBA00023125"/>
    </source>
</evidence>
<protein>
    <submittedName>
        <fullName evidence="3">Helix-turn-helix transcriptional regulator</fullName>
    </submittedName>
</protein>
<dbReference type="InterPro" id="IPR000792">
    <property type="entry name" value="Tscrpt_reg_LuxR_C"/>
</dbReference>
<organism evidence="3">
    <name type="scientific">Salmonella enterica subsp. salamae</name>
    <dbReference type="NCBI Taxonomy" id="59202"/>
    <lineage>
        <taxon>Bacteria</taxon>
        <taxon>Pseudomonadati</taxon>
        <taxon>Pseudomonadota</taxon>
        <taxon>Gammaproteobacteria</taxon>
        <taxon>Enterobacterales</taxon>
        <taxon>Enterobacteriaceae</taxon>
        <taxon>Salmonella</taxon>
    </lineage>
</organism>
<dbReference type="InterPro" id="IPR016032">
    <property type="entry name" value="Sig_transdc_resp-reg_C-effctor"/>
</dbReference>
<evidence type="ECO:0000259" key="2">
    <source>
        <dbReference type="SMART" id="SM00421"/>
    </source>
</evidence>
<dbReference type="SUPFAM" id="SSF46894">
    <property type="entry name" value="C-terminal effector domain of the bipartite response regulators"/>
    <property type="match status" value="1"/>
</dbReference>
<name>A0A5Y3N4B2_SALER</name>